<gene>
    <name evidence="2" type="ORF">OMP38_33270</name>
</gene>
<comment type="caution">
    <text evidence="2">The sequence shown here is derived from an EMBL/GenBank/DDBJ whole genome shotgun (WGS) entry which is preliminary data.</text>
</comment>
<dbReference type="Proteomes" id="UP001153387">
    <property type="component" value="Unassembled WGS sequence"/>
</dbReference>
<dbReference type="RefSeq" id="WP_277568853.1">
    <property type="nucleotide sequence ID" value="NZ_JAPDHZ010000008.1"/>
</dbReference>
<dbReference type="AlphaFoldDB" id="A0A9X4QRS0"/>
<feature type="chain" id="PRO_5040989664" evidence="1">
    <location>
        <begin position="37"/>
        <end position="703"/>
    </location>
</feature>
<keyword evidence="3" id="KW-1185">Reference proteome</keyword>
<evidence type="ECO:0000256" key="1">
    <source>
        <dbReference type="SAM" id="SignalP"/>
    </source>
</evidence>
<accession>A0A9X4QRS0</accession>
<feature type="signal peptide" evidence="1">
    <location>
        <begin position="1"/>
        <end position="36"/>
    </location>
</feature>
<reference evidence="2 3" key="1">
    <citation type="submission" date="2022-10" db="EMBL/GenBank/DDBJ databases">
        <title>Comparative genomic analysis of Cohnella hashimotonis sp. nov., isolated from the International Space Station.</title>
        <authorList>
            <person name="Simpson A."/>
            <person name="Venkateswaran K."/>
        </authorList>
    </citation>
    <scope>NUCLEOTIDE SEQUENCE [LARGE SCALE GENOMIC DNA]</scope>
    <source>
        <strain evidence="2 3">DSM 18997</strain>
    </source>
</reference>
<sequence>MNRLQLYLRTRIATKLVSATLSIVLLFAMLPLTASAETVVAAADITIETAAPMNGASMADGTIAFGGGTVTDVKWSANGAQYAAASGSFAQSTIYQTRYIFTADSNHVFDPAPGAYQKDGAQDLSSRITNLGSATFTAIVSQAFTLNDTLTVVVTWPNATIEPADIWIGTNAPVKGAAIEDGTNTFKHATAVITWSATGGSFSPASGNFAPSTNYYTKYVITADAGYAFDNTSRIYQDGAKSLTSRIANLGTAFLAGASVSTQVRANDTLTLVVMWDSTANASGQTLIGAADILIGTAAPAPNAQVADGTNVFNRGTFDYVEWSQTSPFKSLDVGDPFVSLMTYKTGYHLLAANGYAFDTPGAYSKGGARDLSSRIANLGTGTFYVYSPDGDDLYIEVTWPKTGILVPNDISIGTLAPVAEASMANGANTFSHASSIVTWSADNGTTYNSASGAYAYETTYKTRYVIEAAAGYSFDPAAGVYGASGANSLTSRIANLGSGAYTAVVSGASNNTLTIEVTWPKTTAAALTTIAAAGLSIGTAAPATGDSIANGTNSFGHASASVTWSNDNGVTYAAPSGTFAPGKTYKSKYVLTADAGYIFDSAAGAYDAIVIVNRGAGTFTAQVSTSSTANDTLTITVTWPATAAAAIVVADLGIGTIAPVAGQTMADGTNAFAHATANVTWSSNGGANYAAAGGLFCAQYGL</sequence>
<keyword evidence="1" id="KW-0732">Signal</keyword>
<protein>
    <submittedName>
        <fullName evidence="2">Uncharacterized protein</fullName>
    </submittedName>
</protein>
<proteinExistence type="predicted"/>
<name>A0A9X4QRS0_9BACL</name>
<evidence type="ECO:0000313" key="2">
    <source>
        <dbReference type="EMBL" id="MDG0795155.1"/>
    </source>
</evidence>
<organism evidence="2 3">
    <name type="scientific">Cohnella ginsengisoli</name>
    <dbReference type="NCBI Taxonomy" id="425004"/>
    <lineage>
        <taxon>Bacteria</taxon>
        <taxon>Bacillati</taxon>
        <taxon>Bacillota</taxon>
        <taxon>Bacilli</taxon>
        <taxon>Bacillales</taxon>
        <taxon>Paenibacillaceae</taxon>
        <taxon>Cohnella</taxon>
    </lineage>
</organism>
<dbReference type="EMBL" id="JAPDHZ010000008">
    <property type="protein sequence ID" value="MDG0795155.1"/>
    <property type="molecule type" value="Genomic_DNA"/>
</dbReference>
<evidence type="ECO:0000313" key="3">
    <source>
        <dbReference type="Proteomes" id="UP001153387"/>
    </source>
</evidence>